<dbReference type="Proteomes" id="UP000214760">
    <property type="component" value="Unassembled WGS sequence"/>
</dbReference>
<organism evidence="2 3">
    <name type="scientific">[Clostridium] aminophilum</name>
    <dbReference type="NCBI Taxonomy" id="1526"/>
    <lineage>
        <taxon>Bacteria</taxon>
        <taxon>Bacillati</taxon>
        <taxon>Bacillota</taxon>
        <taxon>Clostridia</taxon>
        <taxon>Lachnospirales</taxon>
        <taxon>Lachnospiraceae</taxon>
    </lineage>
</organism>
<reference evidence="2 3" key="1">
    <citation type="submission" date="2016-10" db="EMBL/GenBank/DDBJ databases">
        <authorList>
            <person name="de Groot N.N."/>
        </authorList>
    </citation>
    <scope>NUCLEOTIDE SEQUENCE [LARGE SCALE GENOMIC DNA]</scope>
    <source>
        <strain evidence="2 3">F</strain>
    </source>
</reference>
<accession>A0A1I6K712</accession>
<proteinExistence type="predicted"/>
<dbReference type="AlphaFoldDB" id="A0A1I6K712"/>
<dbReference type="SUPFAM" id="SSF52540">
    <property type="entry name" value="P-loop containing nucleoside triphosphate hydrolases"/>
    <property type="match status" value="1"/>
</dbReference>
<feature type="domain" description="ATPase AAA-type core" evidence="1">
    <location>
        <begin position="42"/>
        <end position="391"/>
    </location>
</feature>
<dbReference type="GO" id="GO:0005524">
    <property type="term" value="F:ATP binding"/>
    <property type="evidence" value="ECO:0007669"/>
    <property type="project" value="InterPro"/>
</dbReference>
<dbReference type="EMBL" id="FOZC01000015">
    <property type="protein sequence ID" value="SFR87021.1"/>
    <property type="molecule type" value="Genomic_DNA"/>
</dbReference>
<dbReference type="RefSeq" id="WP_031474385.1">
    <property type="nucleotide sequence ID" value="NZ_FOZC01000015.1"/>
</dbReference>
<gene>
    <name evidence="2" type="ORF">SAMN02910262_02319</name>
</gene>
<evidence type="ECO:0000259" key="1">
    <source>
        <dbReference type="Pfam" id="PF13304"/>
    </source>
</evidence>
<evidence type="ECO:0000313" key="2">
    <source>
        <dbReference type="EMBL" id="SFR87021.1"/>
    </source>
</evidence>
<dbReference type="PANTHER" id="PTHR40396">
    <property type="entry name" value="ATPASE-LIKE PROTEIN"/>
    <property type="match status" value="1"/>
</dbReference>
<dbReference type="InterPro" id="IPR003959">
    <property type="entry name" value="ATPase_AAA_core"/>
</dbReference>
<dbReference type="InterPro" id="IPR027417">
    <property type="entry name" value="P-loop_NTPase"/>
</dbReference>
<dbReference type="Pfam" id="PF13304">
    <property type="entry name" value="AAA_21"/>
    <property type="match status" value="1"/>
</dbReference>
<dbReference type="GO" id="GO:0016887">
    <property type="term" value="F:ATP hydrolysis activity"/>
    <property type="evidence" value="ECO:0007669"/>
    <property type="project" value="InterPro"/>
</dbReference>
<name>A0A1I6K712_9FIRM</name>
<sequence length="465" mass="52272">MRTPIVRLQTLAIRNIKNVEDGEIQMPFALNKEMTYDKAEILGIYGQNGSGKTAVVDTIHFLQMLLCGKSIDKSWSDYIDSRKDTAQIQAVFTVFCENAVYDVTYSVVISRDGEMVKISEESLASATITSDKRTNKTTFLSFQTGESEAFTPKKRYDEIIKQVPNATINLIVAKRIAEKSRCSYIFGENSREIFLSCDETGRARWDYAIIISALFTFAVKDLFVIRNTHSGYITANIALPMAFRIDEENSGIKGDFAVSLREPTLIDLNKLEVLNKIIADINTVLFTIIPGMNILVKDLGVQTLEDGQEGHRVELLAQHYDLPAIPIRMESEGIIKIVSILNAMIQLFANPSICLVIDEMDSGIFEYMFGELLSIAAKSAKGQLIFTSHNLRPLEMLNKDSIVFSTANPQKRYIHMKNVKNTNNLRDVYIRSITLGGQNEKLYEETDSLKIARAFRKAGRRIANG</sequence>
<evidence type="ECO:0000313" key="3">
    <source>
        <dbReference type="Proteomes" id="UP000214760"/>
    </source>
</evidence>
<protein>
    <recommendedName>
        <fullName evidence="1">ATPase AAA-type core domain-containing protein</fullName>
    </recommendedName>
</protein>
<dbReference type="Gene3D" id="3.40.50.300">
    <property type="entry name" value="P-loop containing nucleotide triphosphate hydrolases"/>
    <property type="match status" value="1"/>
</dbReference>
<dbReference type="PANTHER" id="PTHR40396:SF1">
    <property type="entry name" value="ATPASE AAA-TYPE CORE DOMAIN-CONTAINING PROTEIN"/>
    <property type="match status" value="1"/>
</dbReference>